<dbReference type="InterPro" id="IPR036163">
    <property type="entry name" value="HMA_dom_sf"/>
</dbReference>
<dbReference type="Proteomes" id="UP001054252">
    <property type="component" value="Unassembled WGS sequence"/>
</dbReference>
<gene>
    <name evidence="3" type="ORF">SLEP1_g57685</name>
</gene>
<evidence type="ECO:0000313" key="3">
    <source>
        <dbReference type="EMBL" id="GKV51007.1"/>
    </source>
</evidence>
<comment type="caution">
    <text evidence="3">The sequence shown here is derived from an EMBL/GenBank/DDBJ whole genome shotgun (WGS) entry which is preliminary data.</text>
</comment>
<dbReference type="PROSITE" id="PS50846">
    <property type="entry name" value="HMA_2"/>
    <property type="match status" value="1"/>
</dbReference>
<protein>
    <recommendedName>
        <fullName evidence="2">HMA domain-containing protein</fullName>
    </recommendedName>
</protein>
<sequence length="185" mass="19836">MVLNVDLQCSKCYKKVKKLLCKFPEIQDQKYDEKANKVTIKVVSSSPEKIRDKLCCKGGRCIKSIEIPPPPPPPPPKTDPPKLDTPAEPKPVKVWPNVPVVGKPNAFRVIVKAVAKGLWAHVPVVGKPNVFRVIVKAVAEGIGANVPVVGKPNAFSVMGDPLATAGAGMEAAVEKLNKTAQSCKC</sequence>
<dbReference type="Gene3D" id="3.30.70.100">
    <property type="match status" value="1"/>
</dbReference>
<dbReference type="PANTHER" id="PTHR47005:SF5">
    <property type="entry name" value="HEAVY METAL TRANSPORT_DETOXIFICATION SUPERFAMILY PROTEIN"/>
    <property type="match status" value="1"/>
</dbReference>
<evidence type="ECO:0000313" key="4">
    <source>
        <dbReference type="Proteomes" id="UP001054252"/>
    </source>
</evidence>
<feature type="domain" description="HMA" evidence="2">
    <location>
        <begin position="1"/>
        <end position="62"/>
    </location>
</feature>
<feature type="region of interest" description="Disordered" evidence="1">
    <location>
        <begin position="65"/>
        <end position="90"/>
    </location>
</feature>
<feature type="compositionally biased region" description="Basic and acidic residues" evidence="1">
    <location>
        <begin position="79"/>
        <end position="90"/>
    </location>
</feature>
<dbReference type="EMBL" id="BPVZ01000421">
    <property type="protein sequence ID" value="GKV51007.1"/>
    <property type="molecule type" value="Genomic_DNA"/>
</dbReference>
<dbReference type="SUPFAM" id="SSF55008">
    <property type="entry name" value="HMA, heavy metal-associated domain"/>
    <property type="match status" value="1"/>
</dbReference>
<keyword evidence="4" id="KW-1185">Reference proteome</keyword>
<feature type="compositionally biased region" description="Pro residues" evidence="1">
    <location>
        <begin position="67"/>
        <end position="78"/>
    </location>
</feature>
<name>A0AAV5MQZ6_9ROSI</name>
<proteinExistence type="predicted"/>
<dbReference type="PANTHER" id="PTHR47005">
    <property type="entry name" value="HEAVY METAL TRANSPORT/DETOXIFICATION SUPERFAMILY PROTEIN"/>
    <property type="match status" value="1"/>
</dbReference>
<dbReference type="AlphaFoldDB" id="A0AAV5MQZ6"/>
<accession>A0AAV5MQZ6</accession>
<dbReference type="Pfam" id="PF00403">
    <property type="entry name" value="HMA"/>
    <property type="match status" value="1"/>
</dbReference>
<reference evidence="3 4" key="1">
    <citation type="journal article" date="2021" name="Commun. Biol.">
        <title>The genome of Shorea leprosula (Dipterocarpaceae) highlights the ecological relevance of drought in aseasonal tropical rainforests.</title>
        <authorList>
            <person name="Ng K.K.S."/>
            <person name="Kobayashi M.J."/>
            <person name="Fawcett J.A."/>
            <person name="Hatakeyama M."/>
            <person name="Paape T."/>
            <person name="Ng C.H."/>
            <person name="Ang C.C."/>
            <person name="Tnah L.H."/>
            <person name="Lee C.T."/>
            <person name="Nishiyama T."/>
            <person name="Sese J."/>
            <person name="O'Brien M.J."/>
            <person name="Copetti D."/>
            <person name="Mohd Noor M.I."/>
            <person name="Ong R.C."/>
            <person name="Putra M."/>
            <person name="Sireger I.Z."/>
            <person name="Indrioko S."/>
            <person name="Kosugi Y."/>
            <person name="Izuno A."/>
            <person name="Isagi Y."/>
            <person name="Lee S.L."/>
            <person name="Shimizu K.K."/>
        </authorList>
    </citation>
    <scope>NUCLEOTIDE SEQUENCE [LARGE SCALE GENOMIC DNA]</scope>
    <source>
        <strain evidence="3">214</strain>
    </source>
</reference>
<dbReference type="GO" id="GO:0046872">
    <property type="term" value="F:metal ion binding"/>
    <property type="evidence" value="ECO:0007669"/>
    <property type="project" value="InterPro"/>
</dbReference>
<dbReference type="InterPro" id="IPR006121">
    <property type="entry name" value="HMA_dom"/>
</dbReference>
<organism evidence="3 4">
    <name type="scientific">Rubroshorea leprosula</name>
    <dbReference type="NCBI Taxonomy" id="152421"/>
    <lineage>
        <taxon>Eukaryota</taxon>
        <taxon>Viridiplantae</taxon>
        <taxon>Streptophyta</taxon>
        <taxon>Embryophyta</taxon>
        <taxon>Tracheophyta</taxon>
        <taxon>Spermatophyta</taxon>
        <taxon>Magnoliopsida</taxon>
        <taxon>eudicotyledons</taxon>
        <taxon>Gunneridae</taxon>
        <taxon>Pentapetalae</taxon>
        <taxon>rosids</taxon>
        <taxon>malvids</taxon>
        <taxon>Malvales</taxon>
        <taxon>Dipterocarpaceae</taxon>
        <taxon>Rubroshorea</taxon>
    </lineage>
</organism>
<evidence type="ECO:0000259" key="2">
    <source>
        <dbReference type="PROSITE" id="PS50846"/>
    </source>
</evidence>
<evidence type="ECO:0000256" key="1">
    <source>
        <dbReference type="SAM" id="MobiDB-lite"/>
    </source>
</evidence>